<reference evidence="2 3" key="1">
    <citation type="journal article" date="2018" name="IMA Fungus">
        <title>IMA Genome-F 9: Draft genome sequence of Annulohypoxylon stygium, Aspergillus mulundensis, Berkeleyomyces basicola (syn. Thielaviopsis basicola), Ceratocystis smalleyi, two Cercospora beticola strains, Coleophoma cylindrospora, Fusarium fracticaudum, Phialophora cf. hyalina, and Morchella septimelata.</title>
        <authorList>
            <person name="Wingfield B.D."/>
            <person name="Bills G.F."/>
            <person name="Dong Y."/>
            <person name="Huang W."/>
            <person name="Nel W.J."/>
            <person name="Swalarsk-Parry B.S."/>
            <person name="Vaghefi N."/>
            <person name="Wilken P.M."/>
            <person name="An Z."/>
            <person name="de Beer Z.W."/>
            <person name="De Vos L."/>
            <person name="Chen L."/>
            <person name="Duong T.A."/>
            <person name="Gao Y."/>
            <person name="Hammerbacher A."/>
            <person name="Kikkert J.R."/>
            <person name="Li Y."/>
            <person name="Li H."/>
            <person name="Li K."/>
            <person name="Li Q."/>
            <person name="Liu X."/>
            <person name="Ma X."/>
            <person name="Naidoo K."/>
            <person name="Pethybridge S.J."/>
            <person name="Sun J."/>
            <person name="Steenkamp E.T."/>
            <person name="van der Nest M.A."/>
            <person name="van Wyk S."/>
            <person name="Wingfield M.J."/>
            <person name="Xiong C."/>
            <person name="Yue Q."/>
            <person name="Zhang X."/>
        </authorList>
    </citation>
    <scope>NUCLEOTIDE SEQUENCE [LARGE SCALE GENOMIC DNA]</scope>
    <source>
        <strain evidence="2 3">BP5796</strain>
    </source>
</reference>
<keyword evidence="1" id="KW-0732">Signal</keyword>
<evidence type="ECO:0000313" key="3">
    <source>
        <dbReference type="Proteomes" id="UP000256328"/>
    </source>
</evidence>
<comment type="caution">
    <text evidence="2">The sequence shown here is derived from an EMBL/GenBank/DDBJ whole genome shotgun (WGS) entry which is preliminary data.</text>
</comment>
<dbReference type="EMBL" id="PDLN01000009">
    <property type="protein sequence ID" value="RDW75782.1"/>
    <property type="molecule type" value="Genomic_DNA"/>
</dbReference>
<name>A0A3D8RNV9_9HELO</name>
<gene>
    <name evidence="2" type="ORF">BP5796_06603</name>
</gene>
<evidence type="ECO:0008006" key="4">
    <source>
        <dbReference type="Google" id="ProtNLM"/>
    </source>
</evidence>
<accession>A0A3D8RNV9</accession>
<proteinExistence type="predicted"/>
<dbReference type="OrthoDB" id="10340991at2759"/>
<dbReference type="AlphaFoldDB" id="A0A3D8RNV9"/>
<organism evidence="2 3">
    <name type="scientific">Coleophoma crateriformis</name>
    <dbReference type="NCBI Taxonomy" id="565419"/>
    <lineage>
        <taxon>Eukaryota</taxon>
        <taxon>Fungi</taxon>
        <taxon>Dikarya</taxon>
        <taxon>Ascomycota</taxon>
        <taxon>Pezizomycotina</taxon>
        <taxon>Leotiomycetes</taxon>
        <taxon>Helotiales</taxon>
        <taxon>Dermateaceae</taxon>
        <taxon>Coleophoma</taxon>
    </lineage>
</organism>
<sequence length="65" mass="6648">MQFSIPTIFLALAALALALPVTPSTARDLVAIDPTITTGSVDPTVNVGDLCAGISVCDPITVNHK</sequence>
<protein>
    <recommendedName>
        <fullName evidence="4">Hydrophobin</fullName>
    </recommendedName>
</protein>
<dbReference type="Proteomes" id="UP000256328">
    <property type="component" value="Unassembled WGS sequence"/>
</dbReference>
<keyword evidence="3" id="KW-1185">Reference proteome</keyword>
<feature type="signal peptide" evidence="1">
    <location>
        <begin position="1"/>
        <end position="18"/>
    </location>
</feature>
<evidence type="ECO:0000313" key="2">
    <source>
        <dbReference type="EMBL" id="RDW75782.1"/>
    </source>
</evidence>
<evidence type="ECO:0000256" key="1">
    <source>
        <dbReference type="SAM" id="SignalP"/>
    </source>
</evidence>
<feature type="chain" id="PRO_5017612521" description="Hydrophobin" evidence="1">
    <location>
        <begin position="19"/>
        <end position="65"/>
    </location>
</feature>